<dbReference type="Gene3D" id="3.30.530.20">
    <property type="match status" value="1"/>
</dbReference>
<dbReference type="EMBL" id="CP002546">
    <property type="protein sequence ID" value="ADY60313.1"/>
    <property type="molecule type" value="Genomic_DNA"/>
</dbReference>
<evidence type="ECO:0008006" key="8">
    <source>
        <dbReference type="Google" id="ProtNLM"/>
    </source>
</evidence>
<evidence type="ECO:0000313" key="7">
    <source>
        <dbReference type="Proteomes" id="UP000006860"/>
    </source>
</evidence>
<dbReference type="STRING" id="756272.Plabr_2713"/>
<dbReference type="eggNOG" id="COG1090">
    <property type="taxonomic scope" value="Bacteria"/>
</dbReference>
<dbReference type="Pfam" id="PF01370">
    <property type="entry name" value="Epimerase"/>
    <property type="match status" value="1"/>
</dbReference>
<evidence type="ECO:0000259" key="4">
    <source>
        <dbReference type="Pfam" id="PF03364"/>
    </source>
</evidence>
<comment type="similarity">
    <text evidence="2">Belongs to the NAD(P)-dependent epimerase/dehydratase family. SDR39U1 subfamily.</text>
</comment>
<evidence type="ECO:0000256" key="1">
    <source>
        <dbReference type="ARBA" id="ARBA00008918"/>
    </source>
</evidence>
<proteinExistence type="inferred from homology"/>
<feature type="domain" description="Coenzyme Q-binding protein COQ10 START" evidence="4">
    <location>
        <begin position="9"/>
        <end position="134"/>
    </location>
</feature>
<dbReference type="PANTHER" id="PTHR11092:SF0">
    <property type="entry name" value="EPIMERASE FAMILY PROTEIN SDR39U1"/>
    <property type="match status" value="1"/>
</dbReference>
<protein>
    <recommendedName>
        <fullName evidence="8">NAD-dependent epimerase/dehydratase</fullName>
    </recommendedName>
</protein>
<dbReference type="InterPro" id="IPR010099">
    <property type="entry name" value="SDR39U1"/>
</dbReference>
<dbReference type="Proteomes" id="UP000006860">
    <property type="component" value="Chromosome"/>
</dbReference>
<accession>F0SSJ7</accession>
<evidence type="ECO:0000259" key="3">
    <source>
        <dbReference type="Pfam" id="PF01370"/>
    </source>
</evidence>
<dbReference type="CDD" id="cd07820">
    <property type="entry name" value="SRPBCC_3"/>
    <property type="match status" value="1"/>
</dbReference>
<dbReference type="Gene3D" id="3.40.50.720">
    <property type="entry name" value="NAD(P)-binding Rossmann-like Domain"/>
    <property type="match status" value="1"/>
</dbReference>
<dbReference type="Pfam" id="PF08338">
    <property type="entry name" value="DUF1731"/>
    <property type="match status" value="1"/>
</dbReference>
<comment type="similarity">
    <text evidence="1">Belongs to the ribosome association toxin RatA family.</text>
</comment>
<dbReference type="InterPro" id="IPR036291">
    <property type="entry name" value="NAD(P)-bd_dom_sf"/>
</dbReference>
<sequence>MKFQKQIDINVPVEEAFKWHEQPGALARLLPPFEDVRVHHSTGGIQHGARVEMSVPMGPLRKRWVAEHRDYVPNERFTDVQLRGPFARWEHTHLFESRDANSCTLIDSVDYRLPMGSIGRTFGGSSVARMLETMFRFRHERTKSDLELHHAFQDKPRMKILISGSTGLIGSALIPFLTTGGHDVYRLVRDEKHAHLNPQAIYWNIKEGEVNRQELEGFDAVIHLGGANIAGHRWTKKYKETIKNSRVKSTQLLAGLLATLHKKPKVLVSASAVGFYGDRGDEILTEQTTSGLGFLPEVARAWEEAAKPAAEAGIRVVHPRFGIVLSPNGGALKEMQRPFRWGVGGVVGSGRQYWSSISLDDAISAIYFAIMRDDVSGPVNITMPEQTTCRQFVKTLGSVLNRPTVLPLPSPAVHAIMGEMGEALLLHSTRAVPEKLQAINFPFRHPTLREAIEFSLGRFQQK</sequence>
<dbReference type="SUPFAM" id="SSF55961">
    <property type="entry name" value="Bet v1-like"/>
    <property type="match status" value="1"/>
</dbReference>
<evidence type="ECO:0000313" key="6">
    <source>
        <dbReference type="EMBL" id="ADY60313.1"/>
    </source>
</evidence>
<reference evidence="7" key="1">
    <citation type="submission" date="2011-02" db="EMBL/GenBank/DDBJ databases">
        <title>The complete genome of Planctomyces brasiliensis DSM 5305.</title>
        <authorList>
            <person name="Lucas S."/>
            <person name="Copeland A."/>
            <person name="Lapidus A."/>
            <person name="Bruce D."/>
            <person name="Goodwin L."/>
            <person name="Pitluck S."/>
            <person name="Kyrpides N."/>
            <person name="Mavromatis K."/>
            <person name="Pagani I."/>
            <person name="Ivanova N."/>
            <person name="Ovchinnikova G."/>
            <person name="Lu M."/>
            <person name="Detter J.C."/>
            <person name="Han C."/>
            <person name="Land M."/>
            <person name="Hauser L."/>
            <person name="Markowitz V."/>
            <person name="Cheng J.-F."/>
            <person name="Hugenholtz P."/>
            <person name="Woyke T."/>
            <person name="Wu D."/>
            <person name="Tindall B."/>
            <person name="Pomrenke H.G."/>
            <person name="Brambilla E."/>
            <person name="Klenk H.-P."/>
            <person name="Eisen J.A."/>
        </authorList>
    </citation>
    <scope>NUCLEOTIDE SEQUENCE [LARGE SCALE GENOMIC DNA]</scope>
    <source>
        <strain evidence="7">ATCC 49424 / DSM 5305 / JCM 21570 / NBRC 103401 / IFAM 1448</strain>
    </source>
</reference>
<dbReference type="KEGG" id="pbs:Plabr_2713"/>
<gene>
    <name evidence="6" type="ordered locus">Plabr_2713</name>
</gene>
<feature type="domain" description="DUF1731" evidence="5">
    <location>
        <begin position="409"/>
        <end position="453"/>
    </location>
</feature>
<dbReference type="RefSeq" id="WP_013629037.1">
    <property type="nucleotide sequence ID" value="NC_015174.1"/>
</dbReference>
<dbReference type="InterPro" id="IPR005031">
    <property type="entry name" value="COQ10_START"/>
</dbReference>
<keyword evidence="7" id="KW-1185">Reference proteome</keyword>
<dbReference type="PANTHER" id="PTHR11092">
    <property type="entry name" value="SUGAR NUCLEOTIDE EPIMERASE RELATED"/>
    <property type="match status" value="1"/>
</dbReference>
<dbReference type="SUPFAM" id="SSF51735">
    <property type="entry name" value="NAD(P)-binding Rossmann-fold domains"/>
    <property type="match status" value="1"/>
</dbReference>
<dbReference type="Pfam" id="PF03364">
    <property type="entry name" value="Polyketide_cyc"/>
    <property type="match status" value="1"/>
</dbReference>
<dbReference type="HOGENOM" id="CLU_047373_4_0_0"/>
<evidence type="ECO:0000259" key="5">
    <source>
        <dbReference type="Pfam" id="PF08338"/>
    </source>
</evidence>
<name>F0SSJ7_RUBBR</name>
<evidence type="ECO:0000256" key="2">
    <source>
        <dbReference type="ARBA" id="ARBA00009353"/>
    </source>
</evidence>
<dbReference type="InterPro" id="IPR023393">
    <property type="entry name" value="START-like_dom_sf"/>
</dbReference>
<dbReference type="NCBIfam" id="TIGR01777">
    <property type="entry name" value="yfcH"/>
    <property type="match status" value="1"/>
</dbReference>
<dbReference type="InterPro" id="IPR001509">
    <property type="entry name" value="Epimerase_deHydtase"/>
</dbReference>
<dbReference type="InterPro" id="IPR013549">
    <property type="entry name" value="DUF1731"/>
</dbReference>
<feature type="domain" description="NAD-dependent epimerase/dehydratase" evidence="3">
    <location>
        <begin position="160"/>
        <end position="374"/>
    </location>
</feature>
<dbReference type="eggNOG" id="COG4276">
    <property type="taxonomic scope" value="Bacteria"/>
</dbReference>
<dbReference type="AlphaFoldDB" id="F0SSJ7"/>
<organism evidence="6 7">
    <name type="scientific">Rubinisphaera brasiliensis (strain ATCC 49424 / DSM 5305 / JCM 21570 / IAM 15109 / NBRC 103401 / IFAM 1448)</name>
    <name type="common">Planctomyces brasiliensis</name>
    <dbReference type="NCBI Taxonomy" id="756272"/>
    <lineage>
        <taxon>Bacteria</taxon>
        <taxon>Pseudomonadati</taxon>
        <taxon>Planctomycetota</taxon>
        <taxon>Planctomycetia</taxon>
        <taxon>Planctomycetales</taxon>
        <taxon>Planctomycetaceae</taxon>
        <taxon>Rubinisphaera</taxon>
    </lineage>
</organism>